<keyword evidence="2" id="KW-1185">Reference proteome</keyword>
<accession>A0ACB7FF73</accession>
<comment type="caution">
    <text evidence="1">The sequence shown here is derived from an EMBL/GenBank/DDBJ whole genome shotgun (WGS) entry which is preliminary data.</text>
</comment>
<protein>
    <submittedName>
        <fullName evidence="1">T-complex protein 11-like protein 1</fullName>
    </submittedName>
</protein>
<proteinExistence type="predicted"/>
<reference evidence="1" key="1">
    <citation type="submission" date="2020-04" db="EMBL/GenBank/DDBJ databases">
        <title>A chromosome-scale assembly and high-density genetic map of the yellow drum (Nibea albiflora) genome.</title>
        <authorList>
            <person name="Xu D."/>
            <person name="Zhang W."/>
            <person name="Chen R."/>
            <person name="Tan P."/>
            <person name="Wang L."/>
            <person name="Song H."/>
            <person name="Tian L."/>
            <person name="Zhu Q."/>
            <person name="Wang B."/>
        </authorList>
    </citation>
    <scope>NUCLEOTIDE SEQUENCE</scope>
    <source>
        <strain evidence="1">ZJHYS-2018</strain>
    </source>
</reference>
<name>A0ACB7FF73_NIBAL</name>
<gene>
    <name evidence="1" type="primary">TCP11L1</name>
    <name evidence="1" type="ORF">GBF38_020889</name>
</gene>
<evidence type="ECO:0000313" key="1">
    <source>
        <dbReference type="EMBL" id="KAG8012925.1"/>
    </source>
</evidence>
<sequence>MPKEADHHEGGGDKEPKEEEGTQETVRKRVRANTPSPHRESSPQALALKQHSSASSRSTLTRQLKSPTAACCGENAAVKASPPRFVSVEELMETAKGVTNMALAHEILVNHTFQVKPTELPEGSLERRVKEIMHKAFWDCLEAQMKEDPPTYGHAIKLLAEIKETLLSFLLPGHGRLHTRIDEVLDLPLIQQQAENGVLDISQLSQFIVEMMGSLCAPCRDEDINKLKEITDIVPLLKTIFSVLDLMKVDMANFAVSSLRPHLMQQSVEYERSKFQEFLEKQPNALDYTEKWLEDAVKSLREADGSGAAASP</sequence>
<evidence type="ECO:0000313" key="2">
    <source>
        <dbReference type="Proteomes" id="UP000805704"/>
    </source>
</evidence>
<organism evidence="1 2">
    <name type="scientific">Nibea albiflora</name>
    <name type="common">Yellow drum</name>
    <name type="synonym">Corvina albiflora</name>
    <dbReference type="NCBI Taxonomy" id="240163"/>
    <lineage>
        <taxon>Eukaryota</taxon>
        <taxon>Metazoa</taxon>
        <taxon>Chordata</taxon>
        <taxon>Craniata</taxon>
        <taxon>Vertebrata</taxon>
        <taxon>Euteleostomi</taxon>
        <taxon>Actinopterygii</taxon>
        <taxon>Neopterygii</taxon>
        <taxon>Teleostei</taxon>
        <taxon>Neoteleostei</taxon>
        <taxon>Acanthomorphata</taxon>
        <taxon>Eupercaria</taxon>
        <taxon>Sciaenidae</taxon>
        <taxon>Nibea</taxon>
    </lineage>
</organism>
<dbReference type="EMBL" id="CM024800">
    <property type="protein sequence ID" value="KAG8012925.1"/>
    <property type="molecule type" value="Genomic_DNA"/>
</dbReference>
<dbReference type="Proteomes" id="UP000805704">
    <property type="component" value="Chromosome 12"/>
</dbReference>